<comment type="similarity">
    <text evidence="1">Belongs to the peptidase M16 family.</text>
</comment>
<evidence type="ECO:0000256" key="2">
    <source>
        <dbReference type="ARBA" id="ARBA00022670"/>
    </source>
</evidence>
<keyword evidence="3" id="KW-0378">Hydrolase</keyword>
<name>S0EXD4_CHTCT</name>
<dbReference type="STRING" id="454171.CP488_00020"/>
<evidence type="ECO:0000256" key="4">
    <source>
        <dbReference type="ARBA" id="ARBA00022833"/>
    </source>
</evidence>
<dbReference type="KEGG" id="ccz:CCALI_01138"/>
<protein>
    <submittedName>
        <fullName evidence="8">Predicted Zn-dependent peptidases</fullName>
    </submittedName>
</protein>
<dbReference type="EMBL" id="HF951689">
    <property type="protein sequence ID" value="CCW34957.1"/>
    <property type="molecule type" value="Genomic_DNA"/>
</dbReference>
<sequence>MAYPLKTTRALLALAVSILFWLVTPPCARPVAGEKNPTLQLPPLHFKTSHLANGLKVITLEDHHAPVVTLEIWYHVGSKEEPPGKHGFAHLFEHLMFKGTSHLKPGDWDRYINGVGGDDNADTYFDRTRYYETVPSNALDMVLWMEADRMANLRVDQANMVSERAVVEEEHRMDVENAPYGRQEELLLSMLYPPNHPYGHTTIGSKTDLDHATLRDVQAFHTEYYRPDNATLVLVGDFQTQQALQAIRKFFGTIPNPPSPPRRYPVPRVVQKAPKEQTVTDPLAPLPLVTLAFRIPKADDPATPVLEVISNLLSNGDSSRLYRVLVRQTQLANSVSAYPNSLQIGGWFECDVSLNAGVSPQKVIRLLQQEFATLRSQLVSPMELAKAKRQALVARIFSLLSTEEKADALGEADLYYGNPAEVNQEIASIQRVSAEDIRRVARRYFAPHLFNILIMLPPTASSSSARTPHQEDRPK</sequence>
<evidence type="ECO:0000256" key="5">
    <source>
        <dbReference type="ARBA" id="ARBA00023049"/>
    </source>
</evidence>
<dbReference type="OrthoDB" id="9811314at2"/>
<dbReference type="Gene3D" id="3.30.830.10">
    <property type="entry name" value="Metalloenzyme, LuxS/M16 peptidase-like"/>
    <property type="match status" value="2"/>
</dbReference>
<dbReference type="eggNOG" id="COG0612">
    <property type="taxonomic scope" value="Bacteria"/>
</dbReference>
<evidence type="ECO:0000259" key="7">
    <source>
        <dbReference type="Pfam" id="PF05193"/>
    </source>
</evidence>
<feature type="domain" description="Peptidase M16 C-terminal" evidence="7">
    <location>
        <begin position="213"/>
        <end position="390"/>
    </location>
</feature>
<dbReference type="GO" id="GO:0046872">
    <property type="term" value="F:metal ion binding"/>
    <property type="evidence" value="ECO:0007669"/>
    <property type="project" value="InterPro"/>
</dbReference>
<dbReference type="InterPro" id="IPR007863">
    <property type="entry name" value="Peptidase_M16_C"/>
</dbReference>
<feature type="domain" description="Peptidase M16 N-terminal" evidence="6">
    <location>
        <begin position="56"/>
        <end position="190"/>
    </location>
</feature>
<keyword evidence="5" id="KW-0482">Metalloprotease</keyword>
<evidence type="ECO:0000256" key="3">
    <source>
        <dbReference type="ARBA" id="ARBA00022801"/>
    </source>
</evidence>
<evidence type="ECO:0000313" key="9">
    <source>
        <dbReference type="Proteomes" id="UP000014227"/>
    </source>
</evidence>
<reference evidence="9" key="1">
    <citation type="submission" date="2013-03" db="EMBL/GenBank/DDBJ databases">
        <title>Genome sequence of Chthonomonas calidirosea, the first sequenced genome from the Armatimonadetes phylum (formally candidate division OP10).</title>
        <authorList>
            <person name="Lee K.C.Y."/>
            <person name="Morgan X.C."/>
            <person name="Dunfield P.F."/>
            <person name="Tamas I."/>
            <person name="Houghton K.M."/>
            <person name="Vyssotski M."/>
            <person name="Ryan J.L.J."/>
            <person name="Lagutin K."/>
            <person name="McDonald I.R."/>
            <person name="Stott M.B."/>
        </authorList>
    </citation>
    <scope>NUCLEOTIDE SEQUENCE [LARGE SCALE GENOMIC DNA]</scope>
    <source>
        <strain evidence="9">DSM 23976 / ICMP 18418 / T49</strain>
    </source>
</reference>
<dbReference type="RefSeq" id="WP_016482502.1">
    <property type="nucleotide sequence ID" value="NC_021487.1"/>
</dbReference>
<dbReference type="GO" id="GO:0008237">
    <property type="term" value="F:metallopeptidase activity"/>
    <property type="evidence" value="ECO:0007669"/>
    <property type="project" value="UniProtKB-KW"/>
</dbReference>
<accession>S0EXD4</accession>
<dbReference type="SUPFAM" id="SSF63411">
    <property type="entry name" value="LuxS/MPP-like metallohydrolase"/>
    <property type="match status" value="2"/>
</dbReference>
<gene>
    <name evidence="8" type="ORF">CCALI_01138</name>
</gene>
<dbReference type="GO" id="GO:0006508">
    <property type="term" value="P:proteolysis"/>
    <property type="evidence" value="ECO:0007669"/>
    <property type="project" value="UniProtKB-KW"/>
</dbReference>
<dbReference type="FunCoup" id="S0EXD4">
    <property type="interactions" value="413"/>
</dbReference>
<dbReference type="PANTHER" id="PTHR43690">
    <property type="entry name" value="NARDILYSIN"/>
    <property type="match status" value="1"/>
</dbReference>
<keyword evidence="2" id="KW-0645">Protease</keyword>
<proteinExistence type="inferred from homology"/>
<keyword evidence="9" id="KW-1185">Reference proteome</keyword>
<dbReference type="Pfam" id="PF05193">
    <property type="entry name" value="Peptidase_M16_C"/>
    <property type="match status" value="1"/>
</dbReference>
<dbReference type="HOGENOM" id="CLU_009902_1_1_0"/>
<dbReference type="PANTHER" id="PTHR43690:SF17">
    <property type="entry name" value="PROTEIN YHJJ"/>
    <property type="match status" value="1"/>
</dbReference>
<dbReference type="InParanoid" id="S0EXD4"/>
<evidence type="ECO:0000313" key="8">
    <source>
        <dbReference type="EMBL" id="CCW34957.1"/>
    </source>
</evidence>
<organism evidence="8 9">
    <name type="scientific">Chthonomonas calidirosea (strain DSM 23976 / ICMP 18418 / T49)</name>
    <dbReference type="NCBI Taxonomy" id="1303518"/>
    <lineage>
        <taxon>Bacteria</taxon>
        <taxon>Bacillati</taxon>
        <taxon>Armatimonadota</taxon>
        <taxon>Chthonomonadia</taxon>
        <taxon>Chthonomonadales</taxon>
        <taxon>Chthonomonadaceae</taxon>
        <taxon>Chthonomonas</taxon>
    </lineage>
</organism>
<keyword evidence="4" id="KW-0862">Zinc</keyword>
<dbReference type="Proteomes" id="UP000014227">
    <property type="component" value="Chromosome I"/>
</dbReference>
<evidence type="ECO:0000259" key="6">
    <source>
        <dbReference type="Pfam" id="PF00675"/>
    </source>
</evidence>
<dbReference type="InterPro" id="IPR011765">
    <property type="entry name" value="Pept_M16_N"/>
</dbReference>
<dbReference type="Pfam" id="PF00675">
    <property type="entry name" value="Peptidase_M16"/>
    <property type="match status" value="1"/>
</dbReference>
<dbReference type="InterPro" id="IPR011249">
    <property type="entry name" value="Metalloenz_LuxS/M16"/>
</dbReference>
<dbReference type="AlphaFoldDB" id="S0EXD4"/>
<dbReference type="PATRIC" id="fig|1303518.3.peg.1158"/>
<evidence type="ECO:0000256" key="1">
    <source>
        <dbReference type="ARBA" id="ARBA00007261"/>
    </source>
</evidence>
<dbReference type="InterPro" id="IPR050626">
    <property type="entry name" value="Peptidase_M16"/>
</dbReference>